<keyword evidence="10" id="KW-1185">Reference proteome</keyword>
<evidence type="ECO:0000256" key="3">
    <source>
        <dbReference type="ARBA" id="ARBA00023015"/>
    </source>
</evidence>
<accession>A0A9Q0FH67</accession>
<dbReference type="SMART" id="SM00380">
    <property type="entry name" value="AP2"/>
    <property type="match status" value="1"/>
</dbReference>
<dbReference type="GO" id="GO:0003677">
    <property type="term" value="F:DNA binding"/>
    <property type="evidence" value="ECO:0007669"/>
    <property type="project" value="UniProtKB-KW"/>
</dbReference>
<dbReference type="GO" id="GO:0005634">
    <property type="term" value="C:nucleus"/>
    <property type="evidence" value="ECO:0007669"/>
    <property type="project" value="UniProtKB-SubCell"/>
</dbReference>
<keyword evidence="2" id="KW-0936">Ethylene signaling pathway</keyword>
<dbReference type="Gene3D" id="3.30.730.10">
    <property type="entry name" value="AP2/ERF domain"/>
    <property type="match status" value="1"/>
</dbReference>
<dbReference type="SUPFAM" id="SSF54171">
    <property type="entry name" value="DNA-binding domain"/>
    <property type="match status" value="1"/>
</dbReference>
<comment type="caution">
    <text evidence="9">The sequence shown here is derived from an EMBL/GenBank/DDBJ whole genome shotgun (WGS) entry which is preliminary data.</text>
</comment>
<sequence>RDPGKKARVWLGTFDTAEEAARAYDAAALRFRGANAKTNFPTAVTEQPITNIPRLRGRGNRDRVYLEANWIGRRSRLIPVKSTTDALNIISDLAANNTEQGHHQQLRLQHPSTLRPHNHQGKKRIKSGKEQHLISVTTVKNASPQLSRQQEVEADPVREAPKIFSQQGTQSSTSK</sequence>
<comment type="subcellular location">
    <subcellularLocation>
        <location evidence="1">Nucleus</location>
    </subcellularLocation>
</comment>
<evidence type="ECO:0000256" key="2">
    <source>
        <dbReference type="ARBA" id="ARBA00022745"/>
    </source>
</evidence>
<dbReference type="InterPro" id="IPR016177">
    <property type="entry name" value="DNA-bd_dom_sf"/>
</dbReference>
<reference evidence="9" key="2">
    <citation type="journal article" date="2023" name="Plants (Basel)">
        <title>Annotation of the Turnera subulata (Passifloraceae) Draft Genome Reveals the S-Locus Evolved after the Divergence of Turneroideae from Passifloroideae in a Stepwise Manner.</title>
        <authorList>
            <person name="Henning P.M."/>
            <person name="Roalson E.H."/>
            <person name="Mir W."/>
            <person name="McCubbin A.G."/>
            <person name="Shore J.S."/>
        </authorList>
    </citation>
    <scope>NUCLEOTIDE SEQUENCE</scope>
    <source>
        <strain evidence="9">F60SS</strain>
    </source>
</reference>
<dbReference type="PROSITE" id="PS51032">
    <property type="entry name" value="AP2_ERF"/>
    <property type="match status" value="1"/>
</dbReference>
<evidence type="ECO:0000313" key="9">
    <source>
        <dbReference type="EMBL" id="KAJ4831297.1"/>
    </source>
</evidence>
<dbReference type="PANTHER" id="PTHR31677:SF228">
    <property type="entry name" value="ETHYLENE-RESPONSIVE TRANSCRIPTION FACTOR 10-RELATED"/>
    <property type="match status" value="1"/>
</dbReference>
<dbReference type="Proteomes" id="UP001141552">
    <property type="component" value="Unassembled WGS sequence"/>
</dbReference>
<evidence type="ECO:0000256" key="6">
    <source>
        <dbReference type="ARBA" id="ARBA00023242"/>
    </source>
</evidence>
<evidence type="ECO:0000256" key="1">
    <source>
        <dbReference type="ARBA" id="ARBA00004123"/>
    </source>
</evidence>
<proteinExistence type="predicted"/>
<feature type="region of interest" description="Disordered" evidence="7">
    <location>
        <begin position="137"/>
        <end position="175"/>
    </location>
</feature>
<evidence type="ECO:0000313" key="10">
    <source>
        <dbReference type="Proteomes" id="UP001141552"/>
    </source>
</evidence>
<feature type="compositionally biased region" description="Polar residues" evidence="7">
    <location>
        <begin position="164"/>
        <end position="175"/>
    </location>
</feature>
<evidence type="ECO:0000256" key="7">
    <source>
        <dbReference type="SAM" id="MobiDB-lite"/>
    </source>
</evidence>
<feature type="compositionally biased region" description="Polar residues" evidence="7">
    <location>
        <begin position="137"/>
        <end position="149"/>
    </location>
</feature>
<feature type="non-terminal residue" evidence="9">
    <location>
        <position position="1"/>
    </location>
</feature>
<evidence type="ECO:0000256" key="4">
    <source>
        <dbReference type="ARBA" id="ARBA00023125"/>
    </source>
</evidence>
<dbReference type="EMBL" id="JAKUCV010005413">
    <property type="protein sequence ID" value="KAJ4831297.1"/>
    <property type="molecule type" value="Genomic_DNA"/>
</dbReference>
<protein>
    <recommendedName>
        <fullName evidence="8">AP2/ERF domain-containing protein</fullName>
    </recommendedName>
</protein>
<keyword evidence="4" id="KW-0238">DNA-binding</keyword>
<keyword evidence="3" id="KW-0805">Transcription regulation</keyword>
<reference evidence="9" key="1">
    <citation type="submission" date="2022-02" db="EMBL/GenBank/DDBJ databases">
        <authorList>
            <person name="Henning P.M."/>
            <person name="McCubbin A.G."/>
            <person name="Shore J.S."/>
        </authorList>
    </citation>
    <scope>NUCLEOTIDE SEQUENCE</scope>
    <source>
        <strain evidence="9">F60SS</strain>
        <tissue evidence="9">Leaves</tissue>
    </source>
</reference>
<keyword evidence="6" id="KW-0539">Nucleus</keyword>
<dbReference type="InterPro" id="IPR036955">
    <property type="entry name" value="AP2/ERF_dom_sf"/>
</dbReference>
<dbReference type="AlphaFoldDB" id="A0A9Q0FH67"/>
<dbReference type="GO" id="GO:0003700">
    <property type="term" value="F:DNA-binding transcription factor activity"/>
    <property type="evidence" value="ECO:0007669"/>
    <property type="project" value="InterPro"/>
</dbReference>
<evidence type="ECO:0000259" key="8">
    <source>
        <dbReference type="PROSITE" id="PS51032"/>
    </source>
</evidence>
<feature type="domain" description="AP2/ERF" evidence="8">
    <location>
        <begin position="1"/>
        <end position="41"/>
    </location>
</feature>
<evidence type="ECO:0000256" key="5">
    <source>
        <dbReference type="ARBA" id="ARBA00023163"/>
    </source>
</evidence>
<dbReference type="GO" id="GO:0009873">
    <property type="term" value="P:ethylene-activated signaling pathway"/>
    <property type="evidence" value="ECO:0007669"/>
    <property type="project" value="UniProtKB-KW"/>
</dbReference>
<gene>
    <name evidence="9" type="ORF">Tsubulata_020398</name>
</gene>
<name>A0A9Q0FH67_9ROSI</name>
<dbReference type="PANTHER" id="PTHR31677">
    <property type="entry name" value="AP2 DOMAIN CLASS TRANSCRIPTION FACTOR"/>
    <property type="match status" value="1"/>
</dbReference>
<keyword evidence="5" id="KW-0804">Transcription</keyword>
<organism evidence="9 10">
    <name type="scientific">Turnera subulata</name>
    <dbReference type="NCBI Taxonomy" id="218843"/>
    <lineage>
        <taxon>Eukaryota</taxon>
        <taxon>Viridiplantae</taxon>
        <taxon>Streptophyta</taxon>
        <taxon>Embryophyta</taxon>
        <taxon>Tracheophyta</taxon>
        <taxon>Spermatophyta</taxon>
        <taxon>Magnoliopsida</taxon>
        <taxon>eudicotyledons</taxon>
        <taxon>Gunneridae</taxon>
        <taxon>Pentapetalae</taxon>
        <taxon>rosids</taxon>
        <taxon>fabids</taxon>
        <taxon>Malpighiales</taxon>
        <taxon>Passifloraceae</taxon>
        <taxon>Turnera</taxon>
    </lineage>
</organism>
<dbReference type="OrthoDB" id="1931494at2759"/>
<dbReference type="InterPro" id="IPR001471">
    <property type="entry name" value="AP2/ERF_dom"/>
</dbReference>